<keyword evidence="3" id="KW-1185">Reference proteome</keyword>
<dbReference type="OrthoDB" id="6412407at2759"/>
<dbReference type="AlphaFoldDB" id="A0A7R9LP37"/>
<proteinExistence type="predicted"/>
<protein>
    <recommendedName>
        <fullName evidence="1">N-acetyltransferase domain-containing protein</fullName>
    </recommendedName>
</protein>
<organism evidence="2">
    <name type="scientific">Oppiella nova</name>
    <dbReference type="NCBI Taxonomy" id="334625"/>
    <lineage>
        <taxon>Eukaryota</taxon>
        <taxon>Metazoa</taxon>
        <taxon>Ecdysozoa</taxon>
        <taxon>Arthropoda</taxon>
        <taxon>Chelicerata</taxon>
        <taxon>Arachnida</taxon>
        <taxon>Acari</taxon>
        <taxon>Acariformes</taxon>
        <taxon>Sarcoptiformes</taxon>
        <taxon>Oribatida</taxon>
        <taxon>Brachypylina</taxon>
        <taxon>Oppioidea</taxon>
        <taxon>Oppiidae</taxon>
        <taxon>Oppiella</taxon>
    </lineage>
</organism>
<accession>A0A7R9LP37</accession>
<evidence type="ECO:0000313" key="2">
    <source>
        <dbReference type="EMBL" id="CAD7645263.1"/>
    </source>
</evidence>
<dbReference type="InterPro" id="IPR016181">
    <property type="entry name" value="Acyl_CoA_acyltransferase"/>
</dbReference>
<dbReference type="SUPFAM" id="SSF55729">
    <property type="entry name" value="Acyl-CoA N-acyltransferases (Nat)"/>
    <property type="match status" value="1"/>
</dbReference>
<dbReference type="Pfam" id="PF00583">
    <property type="entry name" value="Acetyltransf_1"/>
    <property type="match status" value="1"/>
</dbReference>
<feature type="domain" description="N-acetyltransferase" evidence="1">
    <location>
        <begin position="1"/>
        <end position="128"/>
    </location>
</feature>
<evidence type="ECO:0000259" key="1">
    <source>
        <dbReference type="PROSITE" id="PS51186"/>
    </source>
</evidence>
<name>A0A7R9LP37_9ACAR</name>
<dbReference type="GO" id="GO:0016747">
    <property type="term" value="F:acyltransferase activity, transferring groups other than amino-acyl groups"/>
    <property type="evidence" value="ECO:0007669"/>
    <property type="project" value="InterPro"/>
</dbReference>
<dbReference type="CDD" id="cd04301">
    <property type="entry name" value="NAT_SF"/>
    <property type="match status" value="1"/>
</dbReference>
<dbReference type="EMBL" id="OC916790">
    <property type="protein sequence ID" value="CAD7645263.1"/>
    <property type="molecule type" value="Genomic_DNA"/>
</dbReference>
<dbReference type="EMBL" id="CAJPVJ010001965">
    <property type="protein sequence ID" value="CAG2165579.1"/>
    <property type="molecule type" value="Genomic_DNA"/>
</dbReference>
<dbReference type="InterPro" id="IPR000182">
    <property type="entry name" value="GNAT_dom"/>
</dbReference>
<dbReference type="PROSITE" id="PS51186">
    <property type="entry name" value="GNAT"/>
    <property type="match status" value="1"/>
</dbReference>
<dbReference type="Proteomes" id="UP000728032">
    <property type="component" value="Unassembled WGS sequence"/>
</dbReference>
<dbReference type="InterPro" id="IPR052729">
    <property type="entry name" value="Acyl/Acetyltrans_Enzymes"/>
</dbReference>
<evidence type="ECO:0000313" key="3">
    <source>
        <dbReference type="Proteomes" id="UP000728032"/>
    </source>
</evidence>
<dbReference type="PANTHER" id="PTHR47237:SF1">
    <property type="entry name" value="SLL0310 PROTEIN"/>
    <property type="match status" value="1"/>
</dbReference>
<sequence length="246" mass="27543">MGLSDCDEVRELWKGAGFTIVNNVNEVFMKLDPQGLLVAQDQDSGKIIGYCGAVNVAEDFAVIGGYCVKPEYQGHGIGNNIWNSGMAHMGDRNIGLTAANTKMLEIYRDRHHFKCIREPILYMRGELALDRDLIDYIKGVSLVAINEHNVRDVCEYDRQVCGLDRSVMIEGFYQTADNSQKLTNVEKYACWQFIVSTTTTNHKAIQLAKKLGLSEGMEQMAGYTKVIPQTNVAKMYSLGSTMFYVL</sequence>
<dbReference type="Gene3D" id="3.40.630.30">
    <property type="match status" value="1"/>
</dbReference>
<gene>
    <name evidence="2" type="ORF">ONB1V03_LOCUS5118</name>
</gene>
<dbReference type="PANTHER" id="PTHR47237">
    <property type="entry name" value="SLL0310 PROTEIN"/>
    <property type="match status" value="1"/>
</dbReference>
<reference evidence="2" key="1">
    <citation type="submission" date="2020-11" db="EMBL/GenBank/DDBJ databases">
        <authorList>
            <person name="Tran Van P."/>
        </authorList>
    </citation>
    <scope>NUCLEOTIDE SEQUENCE</scope>
</reference>